<dbReference type="Proteomes" id="UP000185093">
    <property type="component" value="Unassembled WGS sequence"/>
</dbReference>
<comment type="subunit">
    <text evidence="4">Interacts with translational regulator CsrA and flagellin(s).</text>
</comment>
<evidence type="ECO:0000256" key="4">
    <source>
        <dbReference type="HAMAP-Rule" id="MF_01185"/>
    </source>
</evidence>
<dbReference type="InterPro" id="IPR024046">
    <property type="entry name" value="Flagellar_assmbl_FliW_dom_sf"/>
</dbReference>
<evidence type="ECO:0000256" key="2">
    <source>
        <dbReference type="ARBA" id="ARBA00022795"/>
    </source>
</evidence>
<evidence type="ECO:0000256" key="1">
    <source>
        <dbReference type="ARBA" id="ARBA00022490"/>
    </source>
</evidence>
<organism evidence="5 6">
    <name type="scientific">Acetomicrobium flavidum</name>
    <dbReference type="NCBI Taxonomy" id="49896"/>
    <lineage>
        <taxon>Bacteria</taxon>
        <taxon>Thermotogati</taxon>
        <taxon>Synergistota</taxon>
        <taxon>Synergistia</taxon>
        <taxon>Synergistales</taxon>
        <taxon>Acetomicrobiaceae</taxon>
        <taxon>Acetomicrobium</taxon>
    </lineage>
</organism>
<comment type="function">
    <text evidence="4">Acts as an anti-CsrA protein, binds CsrA and prevents it from repressing translation of its target genes, one of which is flagellin. Binds to flagellin and participates in the assembly of the flagellum.</text>
</comment>
<dbReference type="Gene3D" id="2.30.290.10">
    <property type="entry name" value="BH3618-like"/>
    <property type="match status" value="1"/>
</dbReference>
<sequence length="166" mass="18804">MQKFKTLRFGLLEYSEDDVLYFPKGIPGFDDHKRWLLLGDDDEGNPIKWLQSLEDSDVALPVMPPEFIIPKYDPQLCEGDIKDLKAPLNELCFFVVVAVPENAPWEATANVRAPIVINIAERLGKQVIGQREDYGIRHYIFDDTTRENIKNAFLEAQRASGKGGAP</sequence>
<keyword evidence="5" id="KW-0282">Flagellum</keyword>
<dbReference type="Pfam" id="PF02623">
    <property type="entry name" value="FliW"/>
    <property type="match status" value="1"/>
</dbReference>
<gene>
    <name evidence="4" type="primary">fliW</name>
    <name evidence="5" type="ORF">SAMN05444368_0805</name>
</gene>
<reference evidence="5 6" key="1">
    <citation type="submission" date="2016-11" db="EMBL/GenBank/DDBJ databases">
        <authorList>
            <person name="Varghese N."/>
            <person name="Submissions S."/>
        </authorList>
    </citation>
    <scope>NUCLEOTIDE SEQUENCE [LARGE SCALE GENOMIC DNA]</scope>
    <source>
        <strain evidence="5 6">DSM 20664</strain>
    </source>
</reference>
<accession>A0ABY1JCI3</accession>
<keyword evidence="5" id="KW-0969">Cilium</keyword>
<dbReference type="RefSeq" id="WP_014806200.1">
    <property type="nucleotide sequence ID" value="NZ_DAORXD010000001.1"/>
</dbReference>
<keyword evidence="6" id="KW-1185">Reference proteome</keyword>
<keyword evidence="3 4" id="KW-0810">Translation regulation</keyword>
<proteinExistence type="inferred from homology"/>
<name>A0ABY1JCI3_9BACT</name>
<evidence type="ECO:0000256" key="3">
    <source>
        <dbReference type="ARBA" id="ARBA00022845"/>
    </source>
</evidence>
<evidence type="ECO:0000313" key="6">
    <source>
        <dbReference type="Proteomes" id="UP000185093"/>
    </source>
</evidence>
<comment type="similarity">
    <text evidence="4">Belongs to the FliW family.</text>
</comment>
<comment type="caution">
    <text evidence="5">The sequence shown here is derived from an EMBL/GenBank/DDBJ whole genome shotgun (WGS) entry which is preliminary data.</text>
</comment>
<keyword evidence="1 4" id="KW-0963">Cytoplasm</keyword>
<dbReference type="InterPro" id="IPR003775">
    <property type="entry name" value="Flagellar_assembly_factor_FliW"/>
</dbReference>
<comment type="subcellular location">
    <subcellularLocation>
        <location evidence="4">Cytoplasm</location>
    </subcellularLocation>
</comment>
<dbReference type="HAMAP" id="MF_01185">
    <property type="entry name" value="FliW"/>
    <property type="match status" value="1"/>
</dbReference>
<dbReference type="PANTHER" id="PTHR39190">
    <property type="entry name" value="FLAGELLAR ASSEMBLY FACTOR FLIW"/>
    <property type="match status" value="1"/>
</dbReference>
<keyword evidence="4" id="KW-0143">Chaperone</keyword>
<dbReference type="EMBL" id="FSQZ01000001">
    <property type="protein sequence ID" value="SIN65736.1"/>
    <property type="molecule type" value="Genomic_DNA"/>
</dbReference>
<dbReference type="SUPFAM" id="SSF141457">
    <property type="entry name" value="BH3618-like"/>
    <property type="match status" value="1"/>
</dbReference>
<evidence type="ECO:0000313" key="5">
    <source>
        <dbReference type="EMBL" id="SIN65736.1"/>
    </source>
</evidence>
<protein>
    <recommendedName>
        <fullName evidence="4">Flagellar assembly factor FliW</fullName>
    </recommendedName>
</protein>
<keyword evidence="5" id="KW-0966">Cell projection</keyword>
<dbReference type="PANTHER" id="PTHR39190:SF1">
    <property type="entry name" value="FLAGELLAR ASSEMBLY FACTOR FLIW"/>
    <property type="match status" value="1"/>
</dbReference>
<keyword evidence="2 4" id="KW-1005">Bacterial flagellum biogenesis</keyword>